<proteinExistence type="predicted"/>
<dbReference type="AlphaFoldDB" id="A0A381VMY2"/>
<gene>
    <name evidence="2" type="ORF">METZ01_LOCUS94265</name>
</gene>
<feature type="transmembrane region" description="Helical" evidence="1">
    <location>
        <begin position="122"/>
        <end position="142"/>
    </location>
</feature>
<keyword evidence="1" id="KW-0472">Membrane</keyword>
<feature type="transmembrane region" description="Helical" evidence="1">
    <location>
        <begin position="46"/>
        <end position="68"/>
    </location>
</feature>
<keyword evidence="1" id="KW-0812">Transmembrane</keyword>
<evidence type="ECO:0000256" key="1">
    <source>
        <dbReference type="SAM" id="Phobius"/>
    </source>
</evidence>
<evidence type="ECO:0008006" key="3">
    <source>
        <dbReference type="Google" id="ProtNLM"/>
    </source>
</evidence>
<organism evidence="2">
    <name type="scientific">marine metagenome</name>
    <dbReference type="NCBI Taxonomy" id="408172"/>
    <lineage>
        <taxon>unclassified sequences</taxon>
        <taxon>metagenomes</taxon>
        <taxon>ecological metagenomes</taxon>
    </lineage>
</organism>
<sequence length="153" mass="16901">MLTLMLALHSLIRWAAIAFGFVIVIRALSGMSKGNFEDADGRFGRLFAISLDVQMLLGILMYLFFSTITTSAFENLGSAMSNSVTRFWIVEHPTMMLAALVFAHIGVVRVRKAPEAKAKHRTGLIFFGIAMLLILLGTPWPFSVAARPILPFL</sequence>
<accession>A0A381VMY2</accession>
<protein>
    <recommendedName>
        <fullName evidence="3">Cytochrome b561 bacterial/Ni-hydrogenase domain-containing protein</fullName>
    </recommendedName>
</protein>
<feature type="transmembrane region" description="Helical" evidence="1">
    <location>
        <begin position="6"/>
        <end position="25"/>
    </location>
</feature>
<feature type="transmembrane region" description="Helical" evidence="1">
    <location>
        <begin position="88"/>
        <end position="110"/>
    </location>
</feature>
<dbReference type="EMBL" id="UINC01009229">
    <property type="protein sequence ID" value="SVA41411.1"/>
    <property type="molecule type" value="Genomic_DNA"/>
</dbReference>
<name>A0A381VMY2_9ZZZZ</name>
<reference evidence="2" key="1">
    <citation type="submission" date="2018-05" db="EMBL/GenBank/DDBJ databases">
        <authorList>
            <person name="Lanie J.A."/>
            <person name="Ng W.-L."/>
            <person name="Kazmierczak K.M."/>
            <person name="Andrzejewski T.M."/>
            <person name="Davidsen T.M."/>
            <person name="Wayne K.J."/>
            <person name="Tettelin H."/>
            <person name="Glass J.I."/>
            <person name="Rusch D."/>
            <person name="Podicherti R."/>
            <person name="Tsui H.-C.T."/>
            <person name="Winkler M.E."/>
        </authorList>
    </citation>
    <scope>NUCLEOTIDE SEQUENCE</scope>
</reference>
<evidence type="ECO:0000313" key="2">
    <source>
        <dbReference type="EMBL" id="SVA41411.1"/>
    </source>
</evidence>
<keyword evidence="1" id="KW-1133">Transmembrane helix</keyword>